<feature type="chain" id="PRO_5010255267" description="Phosphatidylethanolamine-binding protein" evidence="1">
    <location>
        <begin position="23"/>
        <end position="185"/>
    </location>
</feature>
<proteinExistence type="predicted"/>
<dbReference type="RefSeq" id="WP_071501191.1">
    <property type="nucleotide sequence ID" value="NZ_MORL01000001.1"/>
</dbReference>
<protein>
    <recommendedName>
        <fullName evidence="4">Phosphatidylethanolamine-binding protein</fullName>
    </recommendedName>
</protein>
<dbReference type="CDD" id="cd00865">
    <property type="entry name" value="PEBP_bact_arch"/>
    <property type="match status" value="1"/>
</dbReference>
<sequence>MLKNKTRLPAGLLILTLLTLLAACRRSEPAQPDSGNVLTLQSTGVTNGILSTRYTCDGQSIAPPLSWSGAPASTKSYAITMHHIPPTGEKHVYYILYNLPASVVMLPENNTTTGTFGINTVNGRNSYSPPCSQGPGPKTYVLTVYALSVPSVTMPATTKVTMDVLLDAINPSVVGKAELPVVYSR</sequence>
<dbReference type="PANTHER" id="PTHR30289:SF1">
    <property type="entry name" value="PEBP (PHOSPHATIDYLETHANOLAMINE-BINDING PROTEIN) FAMILY PROTEIN"/>
    <property type="match status" value="1"/>
</dbReference>
<evidence type="ECO:0000313" key="3">
    <source>
        <dbReference type="Proteomes" id="UP000181790"/>
    </source>
</evidence>
<evidence type="ECO:0008006" key="4">
    <source>
        <dbReference type="Google" id="ProtNLM"/>
    </source>
</evidence>
<comment type="caution">
    <text evidence="2">The sequence shown here is derived from an EMBL/GenBank/DDBJ whole genome shotgun (WGS) entry which is preliminary data.</text>
</comment>
<evidence type="ECO:0000256" key="1">
    <source>
        <dbReference type="SAM" id="SignalP"/>
    </source>
</evidence>
<gene>
    <name evidence="2" type="ORF">BLX24_00830</name>
</gene>
<keyword evidence="3" id="KW-1185">Reference proteome</keyword>
<dbReference type="PANTHER" id="PTHR30289">
    <property type="entry name" value="UNCHARACTERIZED PROTEIN YBCL-RELATED"/>
    <property type="match status" value="1"/>
</dbReference>
<dbReference type="Proteomes" id="UP000181790">
    <property type="component" value="Unassembled WGS sequence"/>
</dbReference>
<dbReference type="InterPro" id="IPR005247">
    <property type="entry name" value="YbhB_YbcL/LppC-like"/>
</dbReference>
<organism evidence="2 3">
    <name type="scientific">Arsenicibacter rosenii</name>
    <dbReference type="NCBI Taxonomy" id="1750698"/>
    <lineage>
        <taxon>Bacteria</taxon>
        <taxon>Pseudomonadati</taxon>
        <taxon>Bacteroidota</taxon>
        <taxon>Cytophagia</taxon>
        <taxon>Cytophagales</taxon>
        <taxon>Spirosomataceae</taxon>
        <taxon>Arsenicibacter</taxon>
    </lineage>
</organism>
<dbReference type="SUPFAM" id="SSF49777">
    <property type="entry name" value="PEBP-like"/>
    <property type="match status" value="1"/>
</dbReference>
<accession>A0A1S2VPJ8</accession>
<dbReference type="AlphaFoldDB" id="A0A1S2VPJ8"/>
<dbReference type="EMBL" id="MORL01000001">
    <property type="protein sequence ID" value="OIN60691.1"/>
    <property type="molecule type" value="Genomic_DNA"/>
</dbReference>
<name>A0A1S2VPJ8_9BACT</name>
<feature type="signal peptide" evidence="1">
    <location>
        <begin position="1"/>
        <end position="22"/>
    </location>
</feature>
<reference evidence="2 3" key="1">
    <citation type="submission" date="2016-10" db="EMBL/GenBank/DDBJ databases">
        <title>Arsenicibacter rosenii gen. nov., sp. nov., an efficient arsenic-methylating bacterium isolated from an arsenic-contaminated paddy soil.</title>
        <authorList>
            <person name="Huang K."/>
        </authorList>
    </citation>
    <scope>NUCLEOTIDE SEQUENCE [LARGE SCALE GENOMIC DNA]</scope>
    <source>
        <strain evidence="2 3">SM-1</strain>
    </source>
</reference>
<evidence type="ECO:0000313" key="2">
    <source>
        <dbReference type="EMBL" id="OIN60691.1"/>
    </source>
</evidence>
<dbReference type="InterPro" id="IPR036610">
    <property type="entry name" value="PEBP-like_sf"/>
</dbReference>
<dbReference type="PROSITE" id="PS51257">
    <property type="entry name" value="PROKAR_LIPOPROTEIN"/>
    <property type="match status" value="1"/>
</dbReference>
<keyword evidence="1" id="KW-0732">Signal</keyword>
<dbReference type="Gene3D" id="3.90.280.10">
    <property type="entry name" value="PEBP-like"/>
    <property type="match status" value="1"/>
</dbReference>
<dbReference type="Pfam" id="PF01161">
    <property type="entry name" value="PBP"/>
    <property type="match status" value="1"/>
</dbReference>
<dbReference type="InterPro" id="IPR008914">
    <property type="entry name" value="PEBP"/>
</dbReference>